<gene>
    <name evidence="2" type="ORF">CAPSK01_003860</name>
</gene>
<dbReference type="STRING" id="1457154.CAPSK01_003860"/>
<evidence type="ECO:0000259" key="1">
    <source>
        <dbReference type="Pfam" id="PF13808"/>
    </source>
</evidence>
<proteinExistence type="predicted"/>
<accession>A0A084XWS7</accession>
<reference evidence="2 3" key="1">
    <citation type="submission" date="2014-07" db="EMBL/GenBank/DDBJ databases">
        <title>Expanding our view of genomic diversity in Candidatus Accumulibacter clades.</title>
        <authorList>
            <person name="Skennerton C.T."/>
            <person name="Barr J.J."/>
            <person name="Slater F.R."/>
            <person name="Bond P.L."/>
            <person name="Tyson G.W."/>
        </authorList>
    </citation>
    <scope>NUCLEOTIDE SEQUENCE [LARGE SCALE GENOMIC DNA]</scope>
    <source>
        <strain evidence="3">SK-01</strain>
    </source>
</reference>
<dbReference type="InterPro" id="IPR032806">
    <property type="entry name" value="YbfD_N"/>
</dbReference>
<evidence type="ECO:0000313" key="3">
    <source>
        <dbReference type="Proteomes" id="UP000019812"/>
    </source>
</evidence>
<dbReference type="InterPro" id="IPR051698">
    <property type="entry name" value="Transposase_11-like"/>
</dbReference>
<dbReference type="Pfam" id="PF13808">
    <property type="entry name" value="DDE_Tnp_1_assoc"/>
    <property type="match status" value="1"/>
</dbReference>
<dbReference type="Pfam" id="PF14236">
    <property type="entry name" value="DruA"/>
    <property type="match status" value="1"/>
</dbReference>
<name>A0A084XWS7_9PROT</name>
<organism evidence="2 3">
    <name type="scientific">Candidatus Accumulibacter vicinus</name>
    <dbReference type="NCBI Taxonomy" id="2954382"/>
    <lineage>
        <taxon>Bacteria</taxon>
        <taxon>Pseudomonadati</taxon>
        <taxon>Pseudomonadota</taxon>
        <taxon>Betaproteobacteria</taxon>
        <taxon>Candidatus Accumulibacter</taxon>
    </lineage>
</organism>
<sequence length="369" mass="42195">MDIEERCLYKGRMEAELEALRVRPIEKREEGRYRELMAQHHYLGDLAKIGHTLWYVAACGEDWAALLSFSAAAWKCGVRDRWIGWDFRHQYDRLGLIANNSRFLILPDWHRPNLGSKVLSLCQERIVADWQDRFGKRLLLLETFVDPSRFQGTVYRAANWTCLGLTQGFRRTRAGYTAHSESPKLVFVRPLQRDAPAQLSRAFLPPAYAQGVPRMMLSAEQMRLLPDFFAAIPDPRRAQGRRHPLPSVLAIATAATLCGMRGYKAIAAWAKDLKPRARERFRCRREQGIYRVPSESILRDVLIRVDPTALDKACQQWNQAYARDDQSLAVDGKTMRNAKDEQGAQTHILSVVGHQTGTCHTQKKSAHCP</sequence>
<dbReference type="PANTHER" id="PTHR30298">
    <property type="entry name" value="H REPEAT-ASSOCIATED PREDICTED TRANSPOSASE"/>
    <property type="match status" value="1"/>
</dbReference>
<dbReference type="AlphaFoldDB" id="A0A084XWS7"/>
<comment type="caution">
    <text evidence="2">The sequence shown here is derived from an EMBL/GenBank/DDBJ whole genome shotgun (WGS) entry which is preliminary data.</text>
</comment>
<dbReference type="EMBL" id="JDSS02000037">
    <property type="protein sequence ID" value="KFB66921.1"/>
    <property type="molecule type" value="Genomic_DNA"/>
</dbReference>
<dbReference type="PANTHER" id="PTHR30298:SF0">
    <property type="entry name" value="PROTEIN YBFL-RELATED"/>
    <property type="match status" value="1"/>
</dbReference>
<dbReference type="InterPro" id="IPR025639">
    <property type="entry name" value="DruA"/>
</dbReference>
<feature type="domain" description="H repeat-associated protein N-terminal" evidence="1">
    <location>
        <begin position="227"/>
        <end position="317"/>
    </location>
</feature>
<protein>
    <submittedName>
        <fullName evidence="2">Transposase</fullName>
    </submittedName>
</protein>
<dbReference type="Proteomes" id="UP000019812">
    <property type="component" value="Unassembled WGS sequence"/>
</dbReference>
<evidence type="ECO:0000313" key="2">
    <source>
        <dbReference type="EMBL" id="KFB66921.1"/>
    </source>
</evidence>